<gene>
    <name evidence="2" type="ORF">EDD39_1631</name>
</gene>
<dbReference type="Proteomes" id="UP000267408">
    <property type="component" value="Unassembled WGS sequence"/>
</dbReference>
<evidence type="ECO:0000313" key="2">
    <source>
        <dbReference type="EMBL" id="ROR43472.1"/>
    </source>
</evidence>
<name>A0A8G1UKN6_9ACTN</name>
<keyword evidence="1" id="KW-0732">Signal</keyword>
<feature type="signal peptide" evidence="1">
    <location>
        <begin position="1"/>
        <end position="19"/>
    </location>
</feature>
<comment type="caution">
    <text evidence="2">The sequence shown here is derived from an EMBL/GenBank/DDBJ whole genome shotgun (WGS) entry which is preliminary data.</text>
</comment>
<dbReference type="AlphaFoldDB" id="A0A8G1UKN6"/>
<sequence>MSQRAVAMALTGVPGCSLASVNRALAGETLVGWPATLAIGEAVGAPPKRIRTLWEKAAANQTPVYRARSTGSQRAPARAHAADRPLYLITQPHELAEAVRMLRARHGQPTYRAMETAARRAGYRLGRSACQAFLDGKAVPTWPTLRGCLVALGAGEKDIERWRAVWCRATRTKPGLGADPARAFTGDDRAWEIRREVITPSYRPVHLEAGAAPVPSRVPGVRALLQFAEEAAVAYAAESHFVPATRFPGPGRMWLGHCASCRRPLKVTLDQLRPGIGTCEYCARHVIRPPGKSIG</sequence>
<accession>A0A8G1UKN6</accession>
<protein>
    <submittedName>
        <fullName evidence="2">Uncharacterized protein</fullName>
    </submittedName>
</protein>
<feature type="chain" id="PRO_5034722376" evidence="1">
    <location>
        <begin position="20"/>
        <end position="295"/>
    </location>
</feature>
<proteinExistence type="predicted"/>
<dbReference type="EMBL" id="RJVJ01000001">
    <property type="protein sequence ID" value="ROR43472.1"/>
    <property type="molecule type" value="Genomic_DNA"/>
</dbReference>
<evidence type="ECO:0000256" key="1">
    <source>
        <dbReference type="SAM" id="SignalP"/>
    </source>
</evidence>
<evidence type="ECO:0000313" key="3">
    <source>
        <dbReference type="Proteomes" id="UP000267408"/>
    </source>
</evidence>
<reference evidence="2 3" key="1">
    <citation type="submission" date="2018-11" db="EMBL/GenBank/DDBJ databases">
        <title>Sequencing the genomes of 1000 actinobacteria strains.</title>
        <authorList>
            <person name="Klenk H.-P."/>
        </authorList>
    </citation>
    <scope>NUCLEOTIDE SEQUENCE [LARGE SCALE GENOMIC DNA]</scope>
    <source>
        <strain evidence="2 3">DSM 44780</strain>
    </source>
</reference>
<organism evidence="2 3">
    <name type="scientific">Kitasatospora cineracea</name>
    <dbReference type="NCBI Taxonomy" id="88074"/>
    <lineage>
        <taxon>Bacteria</taxon>
        <taxon>Bacillati</taxon>
        <taxon>Actinomycetota</taxon>
        <taxon>Actinomycetes</taxon>
        <taxon>Kitasatosporales</taxon>
        <taxon>Streptomycetaceae</taxon>
        <taxon>Kitasatospora</taxon>
    </lineage>
</organism>